<proteinExistence type="predicted"/>
<organism evidence="2 3">
    <name type="scientific">Actinomycetospora lemnae</name>
    <dbReference type="NCBI Taxonomy" id="3019891"/>
    <lineage>
        <taxon>Bacteria</taxon>
        <taxon>Bacillati</taxon>
        <taxon>Actinomycetota</taxon>
        <taxon>Actinomycetes</taxon>
        <taxon>Pseudonocardiales</taxon>
        <taxon>Pseudonocardiaceae</taxon>
        <taxon>Actinomycetospora</taxon>
    </lineage>
</organism>
<sequence length="229" mass="24527">MAGEPQQPEDEAPAPRTPTLLDQMGGLSGIVSSGVPVVVFVVVQAITGILVASIVAAVVSAVAVAAWRLVRGEAVQPALSGLLGVAVCAFVAWRTGEARGFFLLGIWTSLVYGGVFLLSVLVRRPLVGVIWHLVNGEGQDWRRDPRIVRAYDIASLAWVAVFAARFVVQRWLYDSVYADTWLGWVRIAMGVPLAALAAAVTVWAIRRSRQAAADAPADGRRRSTRSSRA</sequence>
<name>A0ABT5SQ03_9PSEU</name>
<dbReference type="Proteomes" id="UP001300763">
    <property type="component" value="Unassembled WGS sequence"/>
</dbReference>
<feature type="transmembrane region" description="Helical" evidence="1">
    <location>
        <begin position="184"/>
        <end position="205"/>
    </location>
</feature>
<feature type="transmembrane region" description="Helical" evidence="1">
    <location>
        <begin position="101"/>
        <end position="122"/>
    </location>
</feature>
<keyword evidence="3" id="KW-1185">Reference proteome</keyword>
<protein>
    <submittedName>
        <fullName evidence="2">DUF3159 domain-containing protein</fullName>
    </submittedName>
</protein>
<gene>
    <name evidence="2" type="ORF">PGB27_02005</name>
</gene>
<dbReference type="Pfam" id="PF11361">
    <property type="entry name" value="DUF3159"/>
    <property type="match status" value="1"/>
</dbReference>
<dbReference type="RefSeq" id="WP_274198659.1">
    <property type="nucleotide sequence ID" value="NZ_JAQZAO010000001.1"/>
</dbReference>
<accession>A0ABT5SQ03</accession>
<keyword evidence="1" id="KW-0812">Transmembrane</keyword>
<dbReference type="EMBL" id="JAQZAO010000001">
    <property type="protein sequence ID" value="MDD7964112.1"/>
    <property type="molecule type" value="Genomic_DNA"/>
</dbReference>
<evidence type="ECO:0000313" key="3">
    <source>
        <dbReference type="Proteomes" id="UP001300763"/>
    </source>
</evidence>
<feature type="transmembrane region" description="Helical" evidence="1">
    <location>
        <begin position="78"/>
        <end position="95"/>
    </location>
</feature>
<dbReference type="PIRSF" id="PIRSF010219">
    <property type="entry name" value="UCP010219"/>
    <property type="match status" value="1"/>
</dbReference>
<keyword evidence="1" id="KW-1133">Transmembrane helix</keyword>
<dbReference type="InterPro" id="IPR016566">
    <property type="entry name" value="UCP010219"/>
</dbReference>
<comment type="caution">
    <text evidence="2">The sequence shown here is derived from an EMBL/GenBank/DDBJ whole genome shotgun (WGS) entry which is preliminary data.</text>
</comment>
<reference evidence="2 3" key="1">
    <citation type="submission" date="2023-02" db="EMBL/GenBank/DDBJ databases">
        <title>Genome sequencing required for Actinomycetospora new species description.</title>
        <authorList>
            <person name="Saimee Y."/>
            <person name="Duangmal K."/>
        </authorList>
    </citation>
    <scope>NUCLEOTIDE SEQUENCE [LARGE SCALE GENOMIC DNA]</scope>
    <source>
        <strain evidence="2 3">DW7H6</strain>
    </source>
</reference>
<feature type="transmembrane region" description="Helical" evidence="1">
    <location>
        <begin position="37"/>
        <end position="66"/>
    </location>
</feature>
<evidence type="ECO:0000256" key="1">
    <source>
        <dbReference type="SAM" id="Phobius"/>
    </source>
</evidence>
<evidence type="ECO:0000313" key="2">
    <source>
        <dbReference type="EMBL" id="MDD7964112.1"/>
    </source>
</evidence>
<keyword evidence="1" id="KW-0472">Membrane</keyword>